<protein>
    <submittedName>
        <fullName evidence="1">Uncharacterized protein</fullName>
    </submittedName>
</protein>
<accession>A0AA35V533</accession>
<evidence type="ECO:0000313" key="2">
    <source>
        <dbReference type="Proteomes" id="UP001177003"/>
    </source>
</evidence>
<proteinExistence type="predicted"/>
<evidence type="ECO:0000313" key="1">
    <source>
        <dbReference type="EMBL" id="CAI9271001.1"/>
    </source>
</evidence>
<keyword evidence="2" id="KW-1185">Reference proteome</keyword>
<name>A0AA35V533_LACSI</name>
<dbReference type="EMBL" id="OX465078">
    <property type="protein sequence ID" value="CAI9271001.1"/>
    <property type="molecule type" value="Genomic_DNA"/>
</dbReference>
<gene>
    <name evidence="1" type="ORF">LSALG_LOCUS11285</name>
</gene>
<dbReference type="Proteomes" id="UP001177003">
    <property type="component" value="Chromosome 2"/>
</dbReference>
<dbReference type="AlphaFoldDB" id="A0AA35V533"/>
<organism evidence="1 2">
    <name type="scientific">Lactuca saligna</name>
    <name type="common">Willowleaf lettuce</name>
    <dbReference type="NCBI Taxonomy" id="75948"/>
    <lineage>
        <taxon>Eukaryota</taxon>
        <taxon>Viridiplantae</taxon>
        <taxon>Streptophyta</taxon>
        <taxon>Embryophyta</taxon>
        <taxon>Tracheophyta</taxon>
        <taxon>Spermatophyta</taxon>
        <taxon>Magnoliopsida</taxon>
        <taxon>eudicotyledons</taxon>
        <taxon>Gunneridae</taxon>
        <taxon>Pentapetalae</taxon>
        <taxon>asterids</taxon>
        <taxon>campanulids</taxon>
        <taxon>Asterales</taxon>
        <taxon>Asteraceae</taxon>
        <taxon>Cichorioideae</taxon>
        <taxon>Cichorieae</taxon>
        <taxon>Lactucinae</taxon>
        <taxon>Lactuca</taxon>
    </lineage>
</organism>
<reference evidence="1" key="1">
    <citation type="submission" date="2023-04" db="EMBL/GenBank/DDBJ databases">
        <authorList>
            <person name="Vijverberg K."/>
            <person name="Xiong W."/>
            <person name="Schranz E."/>
        </authorList>
    </citation>
    <scope>NUCLEOTIDE SEQUENCE</scope>
</reference>
<sequence>MVQNIESTFIEPILSLLPESTRMDQEFESPIVEQEDQDFKSPIIEQEVLPLEWAQASGSSFEAPELDISKGKSKLPESESVDVALLWNRVFDLELSSIEKDLIIGK</sequence>